<keyword evidence="8" id="KW-0325">Glycoprotein</keyword>
<evidence type="ECO:0000256" key="6">
    <source>
        <dbReference type="ARBA" id="ARBA00022801"/>
    </source>
</evidence>
<dbReference type="EC" id="3.2.1.101" evidence="4 10"/>
<comment type="subcellular location">
    <subcellularLocation>
        <location evidence="2">Endomembrane system</location>
    </subcellularLocation>
</comment>
<evidence type="ECO:0000256" key="4">
    <source>
        <dbReference type="ARBA" id="ARBA00012350"/>
    </source>
</evidence>
<dbReference type="SUPFAM" id="SSF48208">
    <property type="entry name" value="Six-hairpin glycosidases"/>
    <property type="match status" value="1"/>
</dbReference>
<keyword evidence="6 10" id="KW-0378">Hydrolase</keyword>
<dbReference type="InterPro" id="IPR005198">
    <property type="entry name" value="Glyco_hydro_76"/>
</dbReference>
<comment type="caution">
    <text evidence="12">The sequence shown here is derived from an EMBL/GenBank/DDBJ whole genome shotgun (WGS) entry which is preliminary data.</text>
</comment>
<dbReference type="PANTHER" id="PTHR12145:SF36">
    <property type="entry name" value="MANNAN ENDO-1,6-ALPHA-MANNOSIDASE DCW1"/>
    <property type="match status" value="1"/>
</dbReference>
<sequence length="461" mass="49471">MLKALQSAGLISLLLSRAGALTMDSSSDASIIAGAGECAYNMVKYYTGNNTGDTPGNLPDPYYWWEAGAMFGALIDYWAFTGDETYNAITLQAMRHQVGDDADYMPANQTKSLGNDDQGFWLMASMTAAEMNFTNPDSDEPQWLALAQAGFNEYVDRWNDATATCGGGLRWQIYTFNNGYNYKNSISNGCFFNIASRLARYTGNTTYGDWAEKIFAWEENVNFISDDWQVLDGAGNADNANCTEINGALFTYNAGIFVHGAAFMYNMTESDTWKERVTGLVTSISTTFFQNGIMWEPPCESTSAGCNTDQQAFKGHLARWLAYTAKLAPFTYDTIKPLLESSATAAAEQCSGSPASSWKGHSGTACGFSWLANSTWDGHYGVGEQMNAMSVIMSNLFATSPSPYTSSTGGSSTGNADAGASDSSKIATAAVITTGDKAGAGILTALVLASLLSSVVLMIKE</sequence>
<dbReference type="PANTHER" id="PTHR12145">
    <property type="entry name" value="MANNAN ENDO-1,6-ALPHA-MANNOSIDASE DCW1"/>
    <property type="match status" value="1"/>
</dbReference>
<evidence type="ECO:0000256" key="11">
    <source>
        <dbReference type="SAM" id="SignalP"/>
    </source>
</evidence>
<evidence type="ECO:0000256" key="2">
    <source>
        <dbReference type="ARBA" id="ARBA00004308"/>
    </source>
</evidence>
<dbReference type="GO" id="GO:0008496">
    <property type="term" value="F:mannan endo-1,6-alpha-mannosidase activity"/>
    <property type="evidence" value="ECO:0007669"/>
    <property type="project" value="UniProtKB-UniRule"/>
</dbReference>
<dbReference type="GO" id="GO:0016052">
    <property type="term" value="P:carbohydrate catabolic process"/>
    <property type="evidence" value="ECO:0007669"/>
    <property type="project" value="InterPro"/>
</dbReference>
<dbReference type="AlphaFoldDB" id="A0A9P8ZWH3"/>
<evidence type="ECO:0000256" key="7">
    <source>
        <dbReference type="ARBA" id="ARBA00023136"/>
    </source>
</evidence>
<feature type="chain" id="PRO_5040462142" description="Mannan endo-1,6-alpha-mannosidase" evidence="11">
    <location>
        <begin position="21"/>
        <end position="461"/>
    </location>
</feature>
<comment type="catalytic activity">
    <reaction evidence="1 10">
        <text>Random hydrolysis of (1-&gt;6)-alpha-D-mannosidic linkages in unbranched (1-&gt;6)-mannans.</text>
        <dbReference type="EC" id="3.2.1.101"/>
    </reaction>
</comment>
<evidence type="ECO:0000256" key="1">
    <source>
        <dbReference type="ARBA" id="ARBA00001452"/>
    </source>
</evidence>
<evidence type="ECO:0000256" key="8">
    <source>
        <dbReference type="ARBA" id="ARBA00023180"/>
    </source>
</evidence>
<gene>
    <name evidence="12" type="ORF">BKA67DRAFT_593116</name>
</gene>
<protein>
    <recommendedName>
        <fullName evidence="4 10">Mannan endo-1,6-alpha-mannosidase</fullName>
        <ecNumber evidence="4 10">3.2.1.101</ecNumber>
    </recommendedName>
</protein>
<dbReference type="EMBL" id="JAGPXC010000005">
    <property type="protein sequence ID" value="KAH6653041.1"/>
    <property type="molecule type" value="Genomic_DNA"/>
</dbReference>
<dbReference type="GO" id="GO:0009272">
    <property type="term" value="P:fungal-type cell wall biogenesis"/>
    <property type="evidence" value="ECO:0007669"/>
    <property type="project" value="TreeGrafter"/>
</dbReference>
<dbReference type="RefSeq" id="XP_045957318.1">
    <property type="nucleotide sequence ID" value="XM_046104905.1"/>
</dbReference>
<name>A0A9P8ZWH3_9PEZI</name>
<feature type="signal peptide" evidence="11">
    <location>
        <begin position="1"/>
        <end position="20"/>
    </location>
</feature>
<comment type="similarity">
    <text evidence="3 10">Belongs to the glycosyl hydrolase 76 family.</text>
</comment>
<dbReference type="InterPro" id="IPR008928">
    <property type="entry name" value="6-hairpin_glycosidase_sf"/>
</dbReference>
<dbReference type="GO" id="GO:0012505">
    <property type="term" value="C:endomembrane system"/>
    <property type="evidence" value="ECO:0007669"/>
    <property type="project" value="UniProtKB-SubCell"/>
</dbReference>
<dbReference type="FunFam" id="1.50.10.20:FF:000006">
    <property type="entry name" value="Mannan endo-1,6-alpha-mannosidase"/>
    <property type="match status" value="1"/>
</dbReference>
<keyword evidence="9 10" id="KW-0326">Glycosidase</keyword>
<evidence type="ECO:0000313" key="12">
    <source>
        <dbReference type="EMBL" id="KAH6653041.1"/>
    </source>
</evidence>
<dbReference type="InterPro" id="IPR014480">
    <property type="entry name" value="Mannan-1_6-alpha_mannosidase"/>
</dbReference>
<dbReference type="Pfam" id="PF03663">
    <property type="entry name" value="Glyco_hydro_76"/>
    <property type="match status" value="1"/>
</dbReference>
<organism evidence="12 13">
    <name type="scientific">Truncatella angustata</name>
    <dbReference type="NCBI Taxonomy" id="152316"/>
    <lineage>
        <taxon>Eukaryota</taxon>
        <taxon>Fungi</taxon>
        <taxon>Dikarya</taxon>
        <taxon>Ascomycota</taxon>
        <taxon>Pezizomycotina</taxon>
        <taxon>Sordariomycetes</taxon>
        <taxon>Xylariomycetidae</taxon>
        <taxon>Amphisphaeriales</taxon>
        <taxon>Sporocadaceae</taxon>
        <taxon>Truncatella</taxon>
    </lineage>
</organism>
<keyword evidence="5 11" id="KW-0732">Signal</keyword>
<keyword evidence="7" id="KW-0472">Membrane</keyword>
<dbReference type="Gene3D" id="1.50.10.20">
    <property type="match status" value="1"/>
</dbReference>
<dbReference type="OrthoDB" id="4187847at2759"/>
<dbReference type="PIRSF" id="PIRSF016302">
    <property type="entry name" value="Man_a_manosd"/>
    <property type="match status" value="1"/>
</dbReference>
<evidence type="ECO:0000256" key="5">
    <source>
        <dbReference type="ARBA" id="ARBA00022729"/>
    </source>
</evidence>
<dbReference type="GeneID" id="70133796"/>
<evidence type="ECO:0000256" key="3">
    <source>
        <dbReference type="ARBA" id="ARBA00009699"/>
    </source>
</evidence>
<keyword evidence="13" id="KW-1185">Reference proteome</keyword>
<reference evidence="12" key="1">
    <citation type="journal article" date="2021" name="Nat. Commun.">
        <title>Genetic determinants of endophytism in the Arabidopsis root mycobiome.</title>
        <authorList>
            <person name="Mesny F."/>
            <person name="Miyauchi S."/>
            <person name="Thiergart T."/>
            <person name="Pickel B."/>
            <person name="Atanasova L."/>
            <person name="Karlsson M."/>
            <person name="Huettel B."/>
            <person name="Barry K.W."/>
            <person name="Haridas S."/>
            <person name="Chen C."/>
            <person name="Bauer D."/>
            <person name="Andreopoulos W."/>
            <person name="Pangilinan J."/>
            <person name="LaButti K."/>
            <person name="Riley R."/>
            <person name="Lipzen A."/>
            <person name="Clum A."/>
            <person name="Drula E."/>
            <person name="Henrissat B."/>
            <person name="Kohler A."/>
            <person name="Grigoriev I.V."/>
            <person name="Martin F.M."/>
            <person name="Hacquard S."/>
        </authorList>
    </citation>
    <scope>NUCLEOTIDE SEQUENCE</scope>
    <source>
        <strain evidence="12">MPI-SDFR-AT-0073</strain>
    </source>
</reference>
<proteinExistence type="inferred from homology"/>
<evidence type="ECO:0000256" key="10">
    <source>
        <dbReference type="PIRNR" id="PIRNR016302"/>
    </source>
</evidence>
<evidence type="ECO:0000313" key="13">
    <source>
        <dbReference type="Proteomes" id="UP000758603"/>
    </source>
</evidence>
<dbReference type="Proteomes" id="UP000758603">
    <property type="component" value="Unassembled WGS sequence"/>
</dbReference>
<accession>A0A9P8ZWH3</accession>
<evidence type="ECO:0000256" key="9">
    <source>
        <dbReference type="ARBA" id="ARBA00023295"/>
    </source>
</evidence>